<evidence type="ECO:0000313" key="6">
    <source>
        <dbReference type="Proteomes" id="UP000054324"/>
    </source>
</evidence>
<dbReference type="InterPro" id="IPR001950">
    <property type="entry name" value="SUI1"/>
</dbReference>
<accession>A0A074Z8E7</accession>
<feature type="signal peptide" evidence="3">
    <location>
        <begin position="1"/>
        <end position="22"/>
    </location>
</feature>
<dbReference type="NCBIfam" id="TIGR01160">
    <property type="entry name" value="SUI1_MOF2"/>
    <property type="match status" value="1"/>
</dbReference>
<sequence length="120" mass="13790">MSLQNLQTYGALFVSFLLLSSTDPFAEEGESTSEGKFVHIRIQQRNGRKTITTVQGLHEKYDKRKILKQCKKEFACNGTVVDHEEYGEVIQLQGDQREHMKKFLCTWKLATPEGIKLHGF</sequence>
<dbReference type="Proteomes" id="UP000054324">
    <property type="component" value="Unassembled WGS sequence"/>
</dbReference>
<proteinExistence type="inferred from homology"/>
<dbReference type="Gene3D" id="3.30.780.10">
    <property type="entry name" value="SUI1-like domain"/>
    <property type="match status" value="1"/>
</dbReference>
<evidence type="ECO:0000313" key="5">
    <source>
        <dbReference type="EMBL" id="KER23486.1"/>
    </source>
</evidence>
<dbReference type="GeneID" id="20322827"/>
<dbReference type="KEGG" id="ovi:T265_08648"/>
<comment type="similarity">
    <text evidence="1">Belongs to the SUI1 family.</text>
</comment>
<keyword evidence="6" id="KW-1185">Reference proteome</keyword>
<dbReference type="EMBL" id="KL596848">
    <property type="protein sequence ID" value="KER23486.1"/>
    <property type="molecule type" value="Genomic_DNA"/>
</dbReference>
<dbReference type="CDD" id="cd11566">
    <property type="entry name" value="eIF1_SUI1"/>
    <property type="match status" value="1"/>
</dbReference>
<keyword evidence="2" id="KW-0648">Protein biosynthesis</keyword>
<name>A0A074Z8E7_OPIVI</name>
<dbReference type="PROSITE" id="PS50296">
    <property type="entry name" value="SUI1"/>
    <property type="match status" value="1"/>
</dbReference>
<dbReference type="InterPro" id="IPR036877">
    <property type="entry name" value="SUI1_dom_sf"/>
</dbReference>
<dbReference type="OrthoDB" id="10248435at2759"/>
<dbReference type="RefSeq" id="XP_009172778.1">
    <property type="nucleotide sequence ID" value="XM_009174514.1"/>
</dbReference>
<dbReference type="GO" id="GO:0003743">
    <property type="term" value="F:translation initiation factor activity"/>
    <property type="evidence" value="ECO:0007669"/>
    <property type="project" value="InterPro"/>
</dbReference>
<keyword evidence="3" id="KW-0732">Signal</keyword>
<evidence type="ECO:0000259" key="4">
    <source>
        <dbReference type="PROSITE" id="PS50296"/>
    </source>
</evidence>
<feature type="chain" id="PRO_5001703973" description="SUI1 domain-containing protein" evidence="3">
    <location>
        <begin position="23"/>
        <end position="120"/>
    </location>
</feature>
<dbReference type="PIRSF" id="PIRSF004499">
    <property type="entry name" value="SUI1_euk"/>
    <property type="match status" value="1"/>
</dbReference>
<dbReference type="InterPro" id="IPR005874">
    <property type="entry name" value="SUI1_euk"/>
</dbReference>
<dbReference type="SUPFAM" id="SSF55159">
    <property type="entry name" value="eIF1-like"/>
    <property type="match status" value="1"/>
</dbReference>
<reference evidence="5 6" key="1">
    <citation type="submission" date="2013-11" db="EMBL/GenBank/DDBJ databases">
        <title>Opisthorchis viverrini - life in the bile duct.</title>
        <authorList>
            <person name="Young N.D."/>
            <person name="Nagarajan N."/>
            <person name="Lin S.J."/>
            <person name="Korhonen P.K."/>
            <person name="Jex A.R."/>
            <person name="Hall R.S."/>
            <person name="Safavi-Hemami H."/>
            <person name="Kaewkong W."/>
            <person name="Bertrand D."/>
            <person name="Gao S."/>
            <person name="Seet Q."/>
            <person name="Wongkham S."/>
            <person name="Teh B.T."/>
            <person name="Wongkham C."/>
            <person name="Intapan P.M."/>
            <person name="Maleewong W."/>
            <person name="Yang X."/>
            <person name="Hu M."/>
            <person name="Wang Z."/>
            <person name="Hofmann A."/>
            <person name="Sternberg P.W."/>
            <person name="Tan P."/>
            <person name="Wang J."/>
            <person name="Gasser R.B."/>
        </authorList>
    </citation>
    <scope>NUCLEOTIDE SEQUENCE [LARGE SCALE GENOMIC DNA]</scope>
</reference>
<gene>
    <name evidence="5" type="ORF">T265_08648</name>
</gene>
<organism evidence="5 6">
    <name type="scientific">Opisthorchis viverrini</name>
    <name type="common">Southeast Asian liver fluke</name>
    <dbReference type="NCBI Taxonomy" id="6198"/>
    <lineage>
        <taxon>Eukaryota</taxon>
        <taxon>Metazoa</taxon>
        <taxon>Spiralia</taxon>
        <taxon>Lophotrochozoa</taxon>
        <taxon>Platyhelminthes</taxon>
        <taxon>Trematoda</taxon>
        <taxon>Digenea</taxon>
        <taxon>Opisthorchiida</taxon>
        <taxon>Opisthorchiata</taxon>
        <taxon>Opisthorchiidae</taxon>
        <taxon>Opisthorchis</taxon>
    </lineage>
</organism>
<dbReference type="CTD" id="20322827"/>
<dbReference type="AlphaFoldDB" id="A0A074Z8E7"/>
<feature type="domain" description="SUI1" evidence="4">
    <location>
        <begin position="38"/>
        <end position="104"/>
    </location>
</feature>
<dbReference type="Pfam" id="PF01253">
    <property type="entry name" value="SUI1"/>
    <property type="match status" value="1"/>
</dbReference>
<evidence type="ECO:0000256" key="1">
    <source>
        <dbReference type="ARBA" id="ARBA00005422"/>
    </source>
</evidence>
<evidence type="ECO:0000256" key="2">
    <source>
        <dbReference type="ARBA" id="ARBA00022917"/>
    </source>
</evidence>
<evidence type="ECO:0000256" key="3">
    <source>
        <dbReference type="SAM" id="SignalP"/>
    </source>
</evidence>
<dbReference type="PANTHER" id="PTHR10388">
    <property type="entry name" value="EUKARYOTIC TRANSLATION INITIATION FACTOR SUI1"/>
    <property type="match status" value="1"/>
</dbReference>
<dbReference type="STRING" id="6198.A0A074Z8E7"/>
<protein>
    <recommendedName>
        <fullName evidence="4">SUI1 domain-containing protein</fullName>
    </recommendedName>
</protein>